<protein>
    <submittedName>
        <fullName evidence="2">Arylesterase</fullName>
    </submittedName>
</protein>
<accession>A0A240U276</accession>
<proteinExistence type="predicted"/>
<keyword evidence="3" id="KW-1185">Reference proteome</keyword>
<dbReference type="InterPro" id="IPR051532">
    <property type="entry name" value="Ester_Hydrolysis_Enzymes"/>
</dbReference>
<dbReference type="GO" id="GO:0004622">
    <property type="term" value="F:phosphatidylcholine lysophospholipase activity"/>
    <property type="evidence" value="ECO:0007669"/>
    <property type="project" value="TreeGrafter"/>
</dbReference>
<name>A0A240U276_9BURK</name>
<evidence type="ECO:0000313" key="2">
    <source>
        <dbReference type="EMBL" id="ART51946.1"/>
    </source>
</evidence>
<dbReference type="InterPro" id="IPR036514">
    <property type="entry name" value="SGNH_hydro_sf"/>
</dbReference>
<dbReference type="Proteomes" id="UP000194432">
    <property type="component" value="Chromosome 1"/>
</dbReference>
<dbReference type="InterPro" id="IPR013830">
    <property type="entry name" value="SGNH_hydro"/>
</dbReference>
<dbReference type="Gene3D" id="3.40.50.1110">
    <property type="entry name" value="SGNH hydrolase"/>
    <property type="match status" value="1"/>
</dbReference>
<evidence type="ECO:0000259" key="1">
    <source>
        <dbReference type="Pfam" id="PF13472"/>
    </source>
</evidence>
<dbReference type="SUPFAM" id="SSF52266">
    <property type="entry name" value="SGNH hydrolase"/>
    <property type="match status" value="1"/>
</dbReference>
<feature type="domain" description="SGNH hydrolase-type esterase" evidence="1">
    <location>
        <begin position="69"/>
        <end position="232"/>
    </location>
</feature>
<dbReference type="KEGG" id="acin:CBP34_10165"/>
<gene>
    <name evidence="2" type="ORF">CBP34_10165</name>
</gene>
<dbReference type="PANTHER" id="PTHR30383">
    <property type="entry name" value="THIOESTERASE 1/PROTEASE 1/LYSOPHOSPHOLIPASE L1"/>
    <property type="match status" value="1"/>
</dbReference>
<sequence>MLHRNNGRGWRRGRFGHERFLILICDVHRRHFILTAAAGALVGLCAPTAMAQQAGKAQAATTRPQVILVLGDSLSAEYGLARGTGWVALLEKRLAQEKIAATVVNASVSGETTSGGRSRLAALLVQHRPNQVVIELGGNDALRGLPLKNTEENLSWMVQTAQKSGAKVLLVGMQVPPNYGTDYANRFAATFSAVAKAHKAGVVPFFLKGVADGPDPTRLFQPDRIHPRAEAHPQMLANVWPELQKLLR</sequence>
<evidence type="ECO:0000313" key="3">
    <source>
        <dbReference type="Proteomes" id="UP000194432"/>
    </source>
</evidence>
<reference evidence="2 3" key="1">
    <citation type="submission" date="2017-05" db="EMBL/GenBank/DDBJ databases">
        <title>Polyphasic characterization of four soil-derived phenanthrene-degrading Acidovorax strains and proposal of Acidovorax phenanthrenivorans sp. nov.</title>
        <authorList>
            <person name="Singleton D.R."/>
            <person name="Lee J."/>
            <person name="Dickey A.N."/>
            <person name="Stroud A."/>
            <person name="Scholl E.H."/>
            <person name="Wright F.A."/>
            <person name="Aitken M.D."/>
        </authorList>
    </citation>
    <scope>NUCLEOTIDE SEQUENCE [LARGE SCALE GENOMIC DNA]</scope>
    <source>
        <strain evidence="2">NA3</strain>
    </source>
</reference>
<organism evidence="2 3">
    <name type="scientific">Acidovorax carolinensis</name>
    <dbReference type="NCBI Taxonomy" id="553814"/>
    <lineage>
        <taxon>Bacteria</taxon>
        <taxon>Pseudomonadati</taxon>
        <taxon>Pseudomonadota</taxon>
        <taxon>Betaproteobacteria</taxon>
        <taxon>Burkholderiales</taxon>
        <taxon>Comamonadaceae</taxon>
        <taxon>Acidovorax</taxon>
    </lineage>
</organism>
<dbReference type="InterPro" id="IPR006311">
    <property type="entry name" value="TAT_signal"/>
</dbReference>
<dbReference type="EMBL" id="CP021361">
    <property type="protein sequence ID" value="ART51946.1"/>
    <property type="molecule type" value="Genomic_DNA"/>
</dbReference>
<dbReference type="CDD" id="cd01822">
    <property type="entry name" value="Lysophospholipase_L1_like"/>
    <property type="match status" value="1"/>
</dbReference>
<dbReference type="PANTHER" id="PTHR30383:SF24">
    <property type="entry name" value="THIOESTERASE 1_PROTEASE 1_LYSOPHOSPHOLIPASE L1"/>
    <property type="match status" value="1"/>
</dbReference>
<dbReference type="AlphaFoldDB" id="A0A240U276"/>
<dbReference type="PROSITE" id="PS51318">
    <property type="entry name" value="TAT"/>
    <property type="match status" value="1"/>
</dbReference>
<dbReference type="Pfam" id="PF13472">
    <property type="entry name" value="Lipase_GDSL_2"/>
    <property type="match status" value="1"/>
</dbReference>